<name>A0A9X4MGL0_9BACT</name>
<evidence type="ECO:0000313" key="1">
    <source>
        <dbReference type="EMBL" id="MDG4476866.1"/>
    </source>
</evidence>
<dbReference type="AlphaFoldDB" id="A0A9X4MGL0"/>
<dbReference type="InterPro" id="IPR005358">
    <property type="entry name" value="Puta_zinc/iron-chelating_dom"/>
</dbReference>
<dbReference type="EMBL" id="JAPHEH010000001">
    <property type="protein sequence ID" value="MDG4476866.1"/>
    <property type="molecule type" value="Genomic_DNA"/>
</dbReference>
<dbReference type="PANTHER" id="PTHR35866">
    <property type="entry name" value="PUTATIVE-RELATED"/>
    <property type="match status" value="1"/>
</dbReference>
<protein>
    <submittedName>
        <fullName evidence="1">YkgJ family cysteine cluster protein</fullName>
    </submittedName>
</protein>
<keyword evidence="2" id="KW-1185">Reference proteome</keyword>
<evidence type="ECO:0000313" key="2">
    <source>
        <dbReference type="Proteomes" id="UP001154240"/>
    </source>
</evidence>
<dbReference type="RefSeq" id="WP_307633831.1">
    <property type="nucleotide sequence ID" value="NZ_JAPHEH010000001.1"/>
</dbReference>
<gene>
    <name evidence="1" type="ORF">OLX77_11945</name>
</gene>
<sequence>MQDDLAPEHVHPLNPDETFRFSCHPGVACFTDCCRQLDLALTPYDVLRLSSHLGLTPSVFLHQYALVEQEEGNAFPLVFLGMVDDGRASCPFVTGSGCSVYADRPAACRTYPLGRGAFTTPDGDHHEMHVLLNEPHCKGFNEGEPQNIAAWQKDQELAIYNGINDELLRILHHPRLKDGHQPEAREIDIFLALYTLDTFRNLLLDGNISLPFSITENELQEIAIQDLALLRLGIRWLDHVLSEH</sequence>
<dbReference type="PANTHER" id="PTHR35866:SF1">
    <property type="entry name" value="YKGJ FAMILY CYSTEINE CLUSTER PROTEIN"/>
    <property type="match status" value="1"/>
</dbReference>
<reference evidence="1" key="1">
    <citation type="journal article" date="2022" name="bioRxiv">
        <title>Thiovibrio frasassiensisgen. nov., sp. nov., an autotrophic, elemental sulfur disproportionating bacterium isolated from sulfidic karst sediment, and proposal of Thiovibrionaceae fam. nov.</title>
        <authorList>
            <person name="Aronson H."/>
            <person name="Thomas C."/>
            <person name="Bhattacharyya M."/>
            <person name="Eckstein S."/>
            <person name="Jensen S."/>
            <person name="Barco R."/>
            <person name="Macalady J."/>
            <person name="Amend J."/>
        </authorList>
    </citation>
    <scope>NUCLEOTIDE SEQUENCE</scope>
    <source>
        <strain evidence="1">RS19-109</strain>
    </source>
</reference>
<dbReference type="Pfam" id="PF03692">
    <property type="entry name" value="CxxCxxCC"/>
    <property type="match status" value="1"/>
</dbReference>
<dbReference type="Proteomes" id="UP001154240">
    <property type="component" value="Unassembled WGS sequence"/>
</dbReference>
<accession>A0A9X4MGL0</accession>
<comment type="caution">
    <text evidence="1">The sequence shown here is derived from an EMBL/GenBank/DDBJ whole genome shotgun (WGS) entry which is preliminary data.</text>
</comment>
<proteinExistence type="predicted"/>
<organism evidence="1 2">
    <name type="scientific">Thiovibrio frasassiensis</name>
    <dbReference type="NCBI Taxonomy" id="2984131"/>
    <lineage>
        <taxon>Bacteria</taxon>
        <taxon>Pseudomonadati</taxon>
        <taxon>Thermodesulfobacteriota</taxon>
        <taxon>Desulfobulbia</taxon>
        <taxon>Desulfobulbales</taxon>
        <taxon>Thiovibrionaceae</taxon>
        <taxon>Thiovibrio</taxon>
    </lineage>
</organism>
<reference evidence="1" key="2">
    <citation type="submission" date="2022-10" db="EMBL/GenBank/DDBJ databases">
        <authorList>
            <person name="Aronson H.S."/>
        </authorList>
    </citation>
    <scope>NUCLEOTIDE SEQUENCE</scope>
    <source>
        <strain evidence="1">RS19-109</strain>
    </source>
</reference>